<feature type="compositionally biased region" description="Pro residues" evidence="1">
    <location>
        <begin position="48"/>
        <end position="62"/>
    </location>
</feature>
<feature type="compositionally biased region" description="Basic and acidic residues" evidence="1">
    <location>
        <begin position="24"/>
        <end position="33"/>
    </location>
</feature>
<dbReference type="Proteomes" id="UP000026915">
    <property type="component" value="Chromosome 8"/>
</dbReference>
<keyword evidence="3" id="KW-1185">Reference proteome</keyword>
<sequence>MLPRRGRPPVTRSVRQGRGRLRQNRPDPMEKESVASIIRAAPAAEQPGSPPHPPPPTDIPAMPPEVAQLLAAFFIAMAVEEYEARFSELMLYVPDLVKSEQDQASYFEEGLRNEIREQMTVIGREPYKEVVQMTLRAKKLANENRRMRAEIAKRRNASGSSSQQSKRGKDSMASGSHYKSDCPQLGRATVAVPSPSTRTNIQRKYSTKVQPRQGVTIRSDVESNTPAYPPPRP</sequence>
<keyword evidence="2" id="KW-0645">Protease</keyword>
<evidence type="ECO:0000313" key="2">
    <source>
        <dbReference type="EMBL" id="EOY14633.1"/>
    </source>
</evidence>
<dbReference type="Gramene" id="EOY14633">
    <property type="protein sequence ID" value="EOY14633"/>
    <property type="gene ID" value="TCM_033947"/>
</dbReference>
<protein>
    <submittedName>
        <fullName evidence="2">Gag protease polyprotein, putative</fullName>
    </submittedName>
</protein>
<evidence type="ECO:0000313" key="3">
    <source>
        <dbReference type="Proteomes" id="UP000026915"/>
    </source>
</evidence>
<dbReference type="EMBL" id="CM001886">
    <property type="protein sequence ID" value="EOY14633.1"/>
    <property type="molecule type" value="Genomic_DNA"/>
</dbReference>
<evidence type="ECO:0000256" key="1">
    <source>
        <dbReference type="SAM" id="MobiDB-lite"/>
    </source>
</evidence>
<feature type="compositionally biased region" description="Polar residues" evidence="1">
    <location>
        <begin position="194"/>
        <end position="210"/>
    </location>
</feature>
<dbReference type="GO" id="GO:0006508">
    <property type="term" value="P:proteolysis"/>
    <property type="evidence" value="ECO:0007669"/>
    <property type="project" value="UniProtKB-KW"/>
</dbReference>
<reference evidence="2 3" key="1">
    <citation type="journal article" date="2013" name="Genome Biol.">
        <title>The genome sequence of the most widely cultivated cacao type and its use to identify candidate genes regulating pod color.</title>
        <authorList>
            <person name="Motamayor J.C."/>
            <person name="Mockaitis K."/>
            <person name="Schmutz J."/>
            <person name="Haiminen N."/>
            <person name="Iii D.L."/>
            <person name="Cornejo O."/>
            <person name="Findley S.D."/>
            <person name="Zheng P."/>
            <person name="Utro F."/>
            <person name="Royaert S."/>
            <person name="Saski C."/>
            <person name="Jenkins J."/>
            <person name="Podicheti R."/>
            <person name="Zhao M."/>
            <person name="Scheffler B.E."/>
            <person name="Stack J.C."/>
            <person name="Feltus F.A."/>
            <person name="Mustiga G.M."/>
            <person name="Amores F."/>
            <person name="Phillips W."/>
            <person name="Marelli J.P."/>
            <person name="May G.D."/>
            <person name="Shapiro H."/>
            <person name="Ma J."/>
            <person name="Bustamante C.D."/>
            <person name="Schnell R.J."/>
            <person name="Main D."/>
            <person name="Gilbert D."/>
            <person name="Parida L."/>
            <person name="Kuhn D.N."/>
        </authorList>
    </citation>
    <scope>NUCLEOTIDE SEQUENCE [LARGE SCALE GENOMIC DNA]</scope>
    <source>
        <strain evidence="3">cv. Matina 1-6</strain>
    </source>
</reference>
<dbReference type="GO" id="GO:0008233">
    <property type="term" value="F:peptidase activity"/>
    <property type="evidence" value="ECO:0007669"/>
    <property type="project" value="UniProtKB-KW"/>
</dbReference>
<accession>A0A061FCK5</accession>
<dbReference type="HOGENOM" id="CLU_105633_0_0_1"/>
<dbReference type="eggNOG" id="ENOG502T0FM">
    <property type="taxonomic scope" value="Eukaryota"/>
</dbReference>
<feature type="region of interest" description="Disordered" evidence="1">
    <location>
        <begin position="152"/>
        <end position="233"/>
    </location>
</feature>
<dbReference type="AlphaFoldDB" id="A0A061FCK5"/>
<proteinExistence type="predicted"/>
<dbReference type="PANTHER" id="PTHR34482:SF48">
    <property type="entry name" value="GAG PROTEASE POLYPROTEIN"/>
    <property type="match status" value="1"/>
</dbReference>
<keyword evidence="2" id="KW-0378">Hydrolase</keyword>
<dbReference type="PANTHER" id="PTHR34482">
    <property type="entry name" value="DNA DAMAGE-INDUCIBLE PROTEIN 1-LIKE"/>
    <property type="match status" value="1"/>
</dbReference>
<dbReference type="InParanoid" id="A0A061FCK5"/>
<feature type="region of interest" description="Disordered" evidence="1">
    <location>
        <begin position="1"/>
        <end position="62"/>
    </location>
</feature>
<organism evidence="2 3">
    <name type="scientific">Theobroma cacao</name>
    <name type="common">Cacao</name>
    <name type="synonym">Cocoa</name>
    <dbReference type="NCBI Taxonomy" id="3641"/>
    <lineage>
        <taxon>Eukaryota</taxon>
        <taxon>Viridiplantae</taxon>
        <taxon>Streptophyta</taxon>
        <taxon>Embryophyta</taxon>
        <taxon>Tracheophyta</taxon>
        <taxon>Spermatophyta</taxon>
        <taxon>Magnoliopsida</taxon>
        <taxon>eudicotyledons</taxon>
        <taxon>Gunneridae</taxon>
        <taxon>Pentapetalae</taxon>
        <taxon>rosids</taxon>
        <taxon>malvids</taxon>
        <taxon>Malvales</taxon>
        <taxon>Malvaceae</taxon>
        <taxon>Byttnerioideae</taxon>
        <taxon>Theobroma</taxon>
    </lineage>
</organism>
<name>A0A061FCK5_THECC</name>
<gene>
    <name evidence="2" type="ORF">TCM_033947</name>
</gene>